<evidence type="ECO:0000313" key="3">
    <source>
        <dbReference type="Proteomes" id="UP000799770"/>
    </source>
</evidence>
<accession>A0A6A5Z8P5</accession>
<sequence>MASNTTGTASFPQFQRLPCEIRYMIWAFALPPPPEKLRIIQRRRLRRGTRFLLQLPRFPANFHATKESRSEAFRHSNHFIQKVSNPFRGNKVRQYYGQPIKLLEVELRSIDMQVTRRFPFDIALGGFLCDKFISYIGTTATELWIAAIPTYGGPDRMTKPHHSGIKPCLGCLSKRSMKTQYRSLHLRRLEAAG</sequence>
<keyword evidence="3" id="KW-1185">Reference proteome</keyword>
<protein>
    <recommendedName>
        <fullName evidence="1">2EXR domain-containing protein</fullName>
    </recommendedName>
</protein>
<name>A0A6A5Z8P5_9PLEO</name>
<dbReference type="EMBL" id="ML977323">
    <property type="protein sequence ID" value="KAF2115323.1"/>
    <property type="molecule type" value="Genomic_DNA"/>
</dbReference>
<dbReference type="PANTHER" id="PTHR35910:SF6">
    <property type="entry name" value="2EXR DOMAIN-CONTAINING PROTEIN"/>
    <property type="match status" value="1"/>
</dbReference>
<dbReference type="Pfam" id="PF20150">
    <property type="entry name" value="2EXR"/>
    <property type="match status" value="1"/>
</dbReference>
<dbReference type="Proteomes" id="UP000799770">
    <property type="component" value="Unassembled WGS sequence"/>
</dbReference>
<dbReference type="InterPro" id="IPR045518">
    <property type="entry name" value="2EXR"/>
</dbReference>
<dbReference type="PANTHER" id="PTHR35910">
    <property type="entry name" value="2EXR DOMAIN-CONTAINING PROTEIN"/>
    <property type="match status" value="1"/>
</dbReference>
<evidence type="ECO:0000259" key="1">
    <source>
        <dbReference type="Pfam" id="PF20150"/>
    </source>
</evidence>
<dbReference type="AlphaFoldDB" id="A0A6A5Z8P5"/>
<reference evidence="2" key="1">
    <citation type="journal article" date="2020" name="Stud. Mycol.">
        <title>101 Dothideomycetes genomes: a test case for predicting lifestyles and emergence of pathogens.</title>
        <authorList>
            <person name="Haridas S."/>
            <person name="Albert R."/>
            <person name="Binder M."/>
            <person name="Bloem J."/>
            <person name="Labutti K."/>
            <person name="Salamov A."/>
            <person name="Andreopoulos B."/>
            <person name="Baker S."/>
            <person name="Barry K."/>
            <person name="Bills G."/>
            <person name="Bluhm B."/>
            <person name="Cannon C."/>
            <person name="Castanera R."/>
            <person name="Culley D."/>
            <person name="Daum C."/>
            <person name="Ezra D."/>
            <person name="Gonzalez J."/>
            <person name="Henrissat B."/>
            <person name="Kuo A."/>
            <person name="Liang C."/>
            <person name="Lipzen A."/>
            <person name="Lutzoni F."/>
            <person name="Magnuson J."/>
            <person name="Mondo S."/>
            <person name="Nolan M."/>
            <person name="Ohm R."/>
            <person name="Pangilinan J."/>
            <person name="Park H.-J."/>
            <person name="Ramirez L."/>
            <person name="Alfaro M."/>
            <person name="Sun H."/>
            <person name="Tritt A."/>
            <person name="Yoshinaga Y."/>
            <person name="Zwiers L.-H."/>
            <person name="Turgeon B."/>
            <person name="Goodwin S."/>
            <person name="Spatafora J."/>
            <person name="Crous P."/>
            <person name="Grigoriev I."/>
        </authorList>
    </citation>
    <scope>NUCLEOTIDE SEQUENCE</scope>
    <source>
        <strain evidence="2">CBS 627.86</strain>
    </source>
</reference>
<proteinExistence type="predicted"/>
<dbReference type="OrthoDB" id="3561261at2759"/>
<organism evidence="2 3">
    <name type="scientific">Lophiotrema nucula</name>
    <dbReference type="NCBI Taxonomy" id="690887"/>
    <lineage>
        <taxon>Eukaryota</taxon>
        <taxon>Fungi</taxon>
        <taxon>Dikarya</taxon>
        <taxon>Ascomycota</taxon>
        <taxon>Pezizomycotina</taxon>
        <taxon>Dothideomycetes</taxon>
        <taxon>Pleosporomycetidae</taxon>
        <taxon>Pleosporales</taxon>
        <taxon>Lophiotremataceae</taxon>
        <taxon>Lophiotrema</taxon>
    </lineage>
</organism>
<gene>
    <name evidence="2" type="ORF">BDV96DRAFT_75174</name>
</gene>
<feature type="domain" description="2EXR" evidence="1">
    <location>
        <begin position="11"/>
        <end position="82"/>
    </location>
</feature>
<evidence type="ECO:0000313" key="2">
    <source>
        <dbReference type="EMBL" id="KAF2115323.1"/>
    </source>
</evidence>